<accession>C5CEW6</accession>
<dbReference type="KEGG" id="kol:Kole_0581"/>
<dbReference type="GO" id="GO:0016301">
    <property type="term" value="F:kinase activity"/>
    <property type="evidence" value="ECO:0007669"/>
    <property type="project" value="UniProtKB-KW"/>
</dbReference>
<dbReference type="OrthoDB" id="37222at2"/>
<dbReference type="Gene3D" id="3.40.1190.20">
    <property type="match status" value="1"/>
</dbReference>
<dbReference type="InterPro" id="IPR011611">
    <property type="entry name" value="PfkB_dom"/>
</dbReference>
<evidence type="ECO:0000256" key="2">
    <source>
        <dbReference type="ARBA" id="ARBA00022777"/>
    </source>
</evidence>
<dbReference type="InterPro" id="IPR002173">
    <property type="entry name" value="Carboh/pur_kinase_PfkB_CS"/>
</dbReference>
<reference evidence="4 5" key="2">
    <citation type="journal article" date="2011" name="J. Bacteriol.">
        <title>Genome Sequence of Kosmotoga olearia Strain TBF 19.5.1, a Thermophilic Bacterium with a Wide Growth Temperature Range, Isolated from the Troll B Oil Platform in the North Sea.</title>
        <authorList>
            <person name="Swithers K.S."/>
            <person name="Dipippo J.L."/>
            <person name="Bruce D.C."/>
            <person name="Detter C."/>
            <person name="Tapia R."/>
            <person name="Han S."/>
            <person name="Goodwin L.A."/>
            <person name="Han J."/>
            <person name="Woyke T."/>
            <person name="Pitluck S."/>
            <person name="Pennacchio L."/>
            <person name="Nolan M."/>
            <person name="Mikhailova N."/>
            <person name="Land M.L."/>
            <person name="Nesbo C.L."/>
            <person name="Gogarten J.P."/>
            <person name="Noll K.M."/>
        </authorList>
    </citation>
    <scope>NUCLEOTIDE SEQUENCE [LARGE SCALE GENOMIC DNA]</scope>
    <source>
        <strain evidence="5">ATCC BAA-1733 / DSM 21960 / TBF 19.5.1</strain>
    </source>
</reference>
<dbReference type="STRING" id="521045.Kole_0581"/>
<dbReference type="PANTHER" id="PTHR10584:SF166">
    <property type="entry name" value="RIBOKINASE"/>
    <property type="match status" value="1"/>
</dbReference>
<keyword evidence="2" id="KW-0418">Kinase</keyword>
<dbReference type="HOGENOM" id="CLU_094172_0_0_0"/>
<feature type="domain" description="Carbohydrate kinase PfkB" evidence="3">
    <location>
        <begin position="24"/>
        <end position="173"/>
    </location>
</feature>
<proteinExistence type="predicted"/>
<evidence type="ECO:0000259" key="3">
    <source>
        <dbReference type="Pfam" id="PF00294"/>
    </source>
</evidence>
<dbReference type="PANTHER" id="PTHR10584">
    <property type="entry name" value="SUGAR KINASE"/>
    <property type="match status" value="1"/>
</dbReference>
<sequence>MNVVVFGGTFWDVFIYGNRPHDVEILELPGGSGLNIAFGLYKLGHSVCFFSNIGNDWRGTELLKKLSENGLSTYGLTIREGKTGYHIALNDTPIGVDRGVNRLNIEFDNDTLKNADIVVINSEIPVESIYKICSKAEKLCFIDLGPRFVIDTSKLRKLSKAKLILIGNEKECEKEGCDVIKMGSKGASWKGVTVEGDLQNYPFKVGAGDIFDVVLIDSFLKGLDKRICLERAVTISQTAAKEIKGAFSKMMILEPQSG</sequence>
<dbReference type="AlphaFoldDB" id="C5CEW6"/>
<evidence type="ECO:0000313" key="4">
    <source>
        <dbReference type="EMBL" id="ACR79300.1"/>
    </source>
</evidence>
<organism evidence="4 5">
    <name type="scientific">Kosmotoga olearia (strain ATCC BAA-1733 / DSM 21960 / TBF 19.5.1)</name>
    <dbReference type="NCBI Taxonomy" id="521045"/>
    <lineage>
        <taxon>Bacteria</taxon>
        <taxon>Thermotogati</taxon>
        <taxon>Thermotogota</taxon>
        <taxon>Thermotogae</taxon>
        <taxon>Kosmotogales</taxon>
        <taxon>Kosmotogaceae</taxon>
        <taxon>Kosmotoga</taxon>
    </lineage>
</organism>
<dbReference type="eggNOG" id="COG0524">
    <property type="taxonomic scope" value="Bacteria"/>
</dbReference>
<name>C5CEW6_KOSOT</name>
<gene>
    <name evidence="4" type="ordered locus">Kole_0581</name>
</gene>
<dbReference type="RefSeq" id="WP_012745082.1">
    <property type="nucleotide sequence ID" value="NC_012785.1"/>
</dbReference>
<dbReference type="InterPro" id="IPR029056">
    <property type="entry name" value="Ribokinase-like"/>
</dbReference>
<keyword evidence="1" id="KW-0808">Transferase</keyword>
<dbReference type="EMBL" id="CP001634">
    <property type="protein sequence ID" value="ACR79300.1"/>
    <property type="molecule type" value="Genomic_DNA"/>
</dbReference>
<protein>
    <submittedName>
        <fullName evidence="4">PfkB domain protein</fullName>
    </submittedName>
</protein>
<dbReference type="Proteomes" id="UP000002382">
    <property type="component" value="Chromosome"/>
</dbReference>
<dbReference type="SUPFAM" id="SSF53613">
    <property type="entry name" value="Ribokinase-like"/>
    <property type="match status" value="1"/>
</dbReference>
<keyword evidence="5" id="KW-1185">Reference proteome</keyword>
<evidence type="ECO:0000256" key="1">
    <source>
        <dbReference type="ARBA" id="ARBA00022679"/>
    </source>
</evidence>
<evidence type="ECO:0000313" key="5">
    <source>
        <dbReference type="Proteomes" id="UP000002382"/>
    </source>
</evidence>
<dbReference type="PROSITE" id="PS00583">
    <property type="entry name" value="PFKB_KINASES_1"/>
    <property type="match status" value="1"/>
</dbReference>
<dbReference type="Pfam" id="PF00294">
    <property type="entry name" value="PfkB"/>
    <property type="match status" value="1"/>
</dbReference>
<dbReference type="GO" id="GO:0005829">
    <property type="term" value="C:cytosol"/>
    <property type="evidence" value="ECO:0007669"/>
    <property type="project" value="TreeGrafter"/>
</dbReference>
<reference evidence="4 5" key="1">
    <citation type="submission" date="2009-06" db="EMBL/GenBank/DDBJ databases">
        <title>Complete sequence of Thermotogales bacterium TBF 19.5.1.</title>
        <authorList>
            <consortium name="US DOE Joint Genome Institute"/>
            <person name="Lucas S."/>
            <person name="Copeland A."/>
            <person name="Lapidus A."/>
            <person name="Glavina del Rio T."/>
            <person name="Tice H."/>
            <person name="Bruce D."/>
            <person name="Goodwin L."/>
            <person name="Pitluck S."/>
            <person name="Chertkov O."/>
            <person name="Brettin T."/>
            <person name="Detter J.C."/>
            <person name="Han C."/>
            <person name="Schmutz J."/>
            <person name="Larimer F."/>
            <person name="Land M."/>
            <person name="Hauser L."/>
            <person name="Kyrpides N."/>
            <person name="Ovchinnikova G."/>
            <person name="Noll K."/>
        </authorList>
    </citation>
    <scope>NUCLEOTIDE SEQUENCE [LARGE SCALE GENOMIC DNA]</scope>
    <source>
        <strain evidence="5">ATCC BAA-1733 / DSM 21960 / TBF 19.5.1</strain>
    </source>
</reference>